<dbReference type="RefSeq" id="WP_258734897.1">
    <property type="nucleotide sequence ID" value="NZ_JANTHZ010000014.1"/>
</dbReference>
<evidence type="ECO:0000256" key="3">
    <source>
        <dbReference type="ARBA" id="ARBA00022741"/>
    </source>
</evidence>
<keyword evidence="3" id="KW-0547">Nucleotide-binding</keyword>
<dbReference type="InterPro" id="IPR008995">
    <property type="entry name" value="Mo/tungstate-bd_C_term_dom"/>
</dbReference>
<dbReference type="InterPro" id="IPR027417">
    <property type="entry name" value="P-loop_NTPase"/>
</dbReference>
<dbReference type="GO" id="GO:0043190">
    <property type="term" value="C:ATP-binding cassette (ABC) transporter complex"/>
    <property type="evidence" value="ECO:0007669"/>
    <property type="project" value="InterPro"/>
</dbReference>
<dbReference type="Pfam" id="PF00005">
    <property type="entry name" value="ABC_tran"/>
    <property type="match status" value="1"/>
</dbReference>
<dbReference type="InterPro" id="IPR003593">
    <property type="entry name" value="AAA+_ATPase"/>
</dbReference>
<evidence type="ECO:0000256" key="4">
    <source>
        <dbReference type="ARBA" id="ARBA00022840"/>
    </source>
</evidence>
<dbReference type="GO" id="GO:0016887">
    <property type="term" value="F:ATP hydrolysis activity"/>
    <property type="evidence" value="ECO:0007669"/>
    <property type="project" value="InterPro"/>
</dbReference>
<gene>
    <name evidence="6" type="ORF">NVS89_21865</name>
</gene>
<dbReference type="GO" id="GO:0015697">
    <property type="term" value="P:quaternary ammonium group transport"/>
    <property type="evidence" value="ECO:0007669"/>
    <property type="project" value="UniProtKB-ARBA"/>
</dbReference>
<dbReference type="Pfam" id="PF08402">
    <property type="entry name" value="TOBE_2"/>
    <property type="match status" value="1"/>
</dbReference>
<evidence type="ECO:0000256" key="2">
    <source>
        <dbReference type="ARBA" id="ARBA00022448"/>
    </source>
</evidence>
<dbReference type="InterPro" id="IPR017871">
    <property type="entry name" value="ABC_transporter-like_CS"/>
</dbReference>
<dbReference type="SUPFAM" id="SSF50331">
    <property type="entry name" value="MOP-like"/>
    <property type="match status" value="1"/>
</dbReference>
<feature type="domain" description="ABC transporter" evidence="5">
    <location>
        <begin position="10"/>
        <end position="240"/>
    </location>
</feature>
<evidence type="ECO:0000259" key="5">
    <source>
        <dbReference type="PROSITE" id="PS50893"/>
    </source>
</evidence>
<dbReference type="PANTHER" id="PTHR42781">
    <property type="entry name" value="SPERMIDINE/PUTRESCINE IMPORT ATP-BINDING PROTEIN POTA"/>
    <property type="match status" value="1"/>
</dbReference>
<name>A0A9X2PFI8_9HYPH</name>
<comment type="similarity">
    <text evidence="1">Belongs to the ABC transporter superfamily.</text>
</comment>
<dbReference type="InterPro" id="IPR013611">
    <property type="entry name" value="Transp-assoc_OB_typ2"/>
</dbReference>
<accession>A0A9X2PFI8</accession>
<evidence type="ECO:0000313" key="7">
    <source>
        <dbReference type="Proteomes" id="UP001151088"/>
    </source>
</evidence>
<dbReference type="EMBL" id="JANTHZ010000014">
    <property type="protein sequence ID" value="MCS0497744.1"/>
    <property type="molecule type" value="Genomic_DNA"/>
</dbReference>
<keyword evidence="2" id="KW-0813">Transport</keyword>
<dbReference type="SUPFAM" id="SSF52540">
    <property type="entry name" value="P-loop containing nucleoside triphosphate hydrolases"/>
    <property type="match status" value="1"/>
</dbReference>
<dbReference type="Proteomes" id="UP001151088">
    <property type="component" value="Unassembled WGS sequence"/>
</dbReference>
<comment type="caution">
    <text evidence="6">The sequence shown here is derived from an EMBL/GenBank/DDBJ whole genome shotgun (WGS) entry which is preliminary data.</text>
</comment>
<sequence>MTGSKAGPMLEIDRLAKRYGDTVAVADVSFGIEKGEFIALMGPSGCGKTTTLRMIAGLDTPSGGEIRLWGRRINEDAPWEREAPLVWQHYALFPFLSVAKNVEFGLKQRGLPAAERRRKAMEWMERLGIAGFAERGVDQLSGGQRQRVALARALALEPEMLLLDEPLSALDPHLRVRMQSELVRLHRELGITFVCVTHSHSEAFAMADRVVIMSEGRVQQIGAPREIYRRAANRFVAEFVGGNNLFSGTAAAAGEGLLRVEGPFGTALAPRPADVALREGGEVTLVVAADRIDLGAARSGAGNEIEAKVVTLEFVGSSVTVFLETAGGAELRIQRSLRQIENTPLSPGDAVIARWPQDEGFFLPA</sequence>
<dbReference type="FunFam" id="3.40.50.300:FF:000425">
    <property type="entry name" value="Probable ABC transporter, ATP-binding subunit"/>
    <property type="match status" value="1"/>
</dbReference>
<organism evidence="6 7">
    <name type="scientific">Ancylobacter mangrovi</name>
    <dbReference type="NCBI Taxonomy" id="2972472"/>
    <lineage>
        <taxon>Bacteria</taxon>
        <taxon>Pseudomonadati</taxon>
        <taxon>Pseudomonadota</taxon>
        <taxon>Alphaproteobacteria</taxon>
        <taxon>Hyphomicrobiales</taxon>
        <taxon>Xanthobacteraceae</taxon>
        <taxon>Ancylobacter</taxon>
    </lineage>
</organism>
<evidence type="ECO:0000256" key="1">
    <source>
        <dbReference type="ARBA" id="ARBA00005417"/>
    </source>
</evidence>
<dbReference type="PANTHER" id="PTHR42781:SF4">
    <property type="entry name" value="SPERMIDINE_PUTRESCINE IMPORT ATP-BINDING PROTEIN POTA"/>
    <property type="match status" value="1"/>
</dbReference>
<evidence type="ECO:0000313" key="6">
    <source>
        <dbReference type="EMBL" id="MCS0497744.1"/>
    </source>
</evidence>
<dbReference type="PROSITE" id="PS50893">
    <property type="entry name" value="ABC_TRANSPORTER_2"/>
    <property type="match status" value="1"/>
</dbReference>
<protein>
    <submittedName>
        <fullName evidence="6">ABC transporter ATP-binding protein</fullName>
    </submittedName>
</protein>
<dbReference type="GO" id="GO:0022857">
    <property type="term" value="F:transmembrane transporter activity"/>
    <property type="evidence" value="ECO:0007669"/>
    <property type="project" value="InterPro"/>
</dbReference>
<dbReference type="Gene3D" id="2.40.50.100">
    <property type="match status" value="1"/>
</dbReference>
<dbReference type="PROSITE" id="PS00211">
    <property type="entry name" value="ABC_TRANSPORTER_1"/>
    <property type="match status" value="1"/>
</dbReference>
<dbReference type="InterPro" id="IPR003439">
    <property type="entry name" value="ABC_transporter-like_ATP-bd"/>
</dbReference>
<keyword evidence="7" id="KW-1185">Reference proteome</keyword>
<dbReference type="InterPro" id="IPR050093">
    <property type="entry name" value="ABC_SmlMolc_Importer"/>
</dbReference>
<dbReference type="AlphaFoldDB" id="A0A9X2PFI8"/>
<proteinExistence type="inferred from homology"/>
<dbReference type="Gene3D" id="3.40.50.300">
    <property type="entry name" value="P-loop containing nucleotide triphosphate hydrolases"/>
    <property type="match status" value="1"/>
</dbReference>
<dbReference type="GO" id="GO:0005524">
    <property type="term" value="F:ATP binding"/>
    <property type="evidence" value="ECO:0007669"/>
    <property type="project" value="UniProtKB-KW"/>
</dbReference>
<dbReference type="SMART" id="SM00382">
    <property type="entry name" value="AAA"/>
    <property type="match status" value="1"/>
</dbReference>
<reference evidence="6" key="1">
    <citation type="submission" date="2022-08" db="EMBL/GenBank/DDBJ databases">
        <authorList>
            <person name="Li F."/>
        </authorList>
    </citation>
    <scope>NUCLEOTIDE SEQUENCE</scope>
    <source>
        <strain evidence="6">MQZ15Z-1</strain>
    </source>
</reference>
<keyword evidence="4 6" id="KW-0067">ATP-binding</keyword>